<evidence type="ECO:0000256" key="1">
    <source>
        <dbReference type="SAM" id="MobiDB-lite"/>
    </source>
</evidence>
<organism evidence="3 4">
    <name type="scientific">Polyangium fumosum</name>
    <dbReference type="NCBI Taxonomy" id="889272"/>
    <lineage>
        <taxon>Bacteria</taxon>
        <taxon>Pseudomonadati</taxon>
        <taxon>Myxococcota</taxon>
        <taxon>Polyangia</taxon>
        <taxon>Polyangiales</taxon>
        <taxon>Polyangiaceae</taxon>
        <taxon>Polyangium</taxon>
    </lineage>
</organism>
<feature type="chain" id="PRO_5020801903" evidence="2">
    <location>
        <begin position="23"/>
        <end position="236"/>
    </location>
</feature>
<evidence type="ECO:0000313" key="3">
    <source>
        <dbReference type="EMBL" id="TKD09984.1"/>
    </source>
</evidence>
<feature type="region of interest" description="Disordered" evidence="1">
    <location>
        <begin position="24"/>
        <end position="45"/>
    </location>
</feature>
<evidence type="ECO:0000313" key="4">
    <source>
        <dbReference type="Proteomes" id="UP000309215"/>
    </source>
</evidence>
<keyword evidence="2" id="KW-0732">Signal</keyword>
<proteinExistence type="predicted"/>
<name>A0A4U1JFG9_9BACT</name>
<reference evidence="3 4" key="1">
    <citation type="submission" date="2019-04" db="EMBL/GenBank/DDBJ databases">
        <authorList>
            <person name="Li Y."/>
            <person name="Wang J."/>
        </authorList>
    </citation>
    <scope>NUCLEOTIDE SEQUENCE [LARGE SCALE GENOMIC DNA]</scope>
    <source>
        <strain evidence="3 4">DSM 14668</strain>
    </source>
</reference>
<dbReference type="PROSITE" id="PS51257">
    <property type="entry name" value="PROKAR_LIPOPROTEIN"/>
    <property type="match status" value="1"/>
</dbReference>
<dbReference type="Proteomes" id="UP000309215">
    <property type="component" value="Unassembled WGS sequence"/>
</dbReference>
<protein>
    <submittedName>
        <fullName evidence="3">Uncharacterized protein</fullName>
    </submittedName>
</protein>
<accession>A0A4U1JFG9</accession>
<comment type="caution">
    <text evidence="3">The sequence shown here is derived from an EMBL/GenBank/DDBJ whole genome shotgun (WGS) entry which is preliminary data.</text>
</comment>
<feature type="signal peptide" evidence="2">
    <location>
        <begin position="1"/>
        <end position="22"/>
    </location>
</feature>
<sequence length="236" mass="24539">MRTRPFAVLVSIAVAACSQEPAGDAAAPAQTGTPAPPSAAPPPVPEAVAAPDDLDVAALKKALTCAADAKKGPCAVLAAFGTCKPWNPVVPSGDGRWIGRGHRVEGGKTSDEFTVVRSRRVPSNEVGPGQLPAKVGISDVAKQEGSAFSQADRLIRTLERSDIPPRSNMALDYLKKRASWPEGFSMKTVGGQVYVASEGGAFACQGPKQELYLVQRAATRGGPGDGLYATVYPVSW</sequence>
<dbReference type="RefSeq" id="WP_136928783.1">
    <property type="nucleotide sequence ID" value="NZ_SSMQ01000008.1"/>
</dbReference>
<evidence type="ECO:0000256" key="2">
    <source>
        <dbReference type="SAM" id="SignalP"/>
    </source>
</evidence>
<gene>
    <name evidence="3" type="ORF">E8A74_10280</name>
</gene>
<feature type="compositionally biased region" description="Pro residues" evidence="1">
    <location>
        <begin position="34"/>
        <end position="45"/>
    </location>
</feature>
<feature type="compositionally biased region" description="Low complexity" evidence="1">
    <location>
        <begin position="24"/>
        <end position="33"/>
    </location>
</feature>
<dbReference type="EMBL" id="SSMQ01000008">
    <property type="protein sequence ID" value="TKD09984.1"/>
    <property type="molecule type" value="Genomic_DNA"/>
</dbReference>
<keyword evidence="4" id="KW-1185">Reference proteome</keyword>
<dbReference type="OrthoDB" id="5513931at2"/>
<dbReference type="AlphaFoldDB" id="A0A4U1JFG9"/>